<keyword evidence="6 7" id="KW-0472">Membrane</keyword>
<feature type="transmembrane region" description="Helical" evidence="7">
    <location>
        <begin position="5"/>
        <end position="22"/>
    </location>
</feature>
<accession>A0ABT8SAQ8</accession>
<comment type="subcellular location">
    <subcellularLocation>
        <location evidence="1">Membrane</location>
        <topology evidence="1">Multi-pass membrane protein</topology>
    </subcellularLocation>
</comment>
<dbReference type="PROSITE" id="PS51202">
    <property type="entry name" value="RCK_C"/>
    <property type="match status" value="2"/>
</dbReference>
<evidence type="ECO:0000256" key="6">
    <source>
        <dbReference type="ARBA" id="ARBA00023136"/>
    </source>
</evidence>
<dbReference type="PANTHER" id="PTHR43652">
    <property type="entry name" value="BASIC AMINO ACID ANTIPORTER YFCC-RELATED"/>
    <property type="match status" value="1"/>
</dbReference>
<evidence type="ECO:0000256" key="2">
    <source>
        <dbReference type="ARBA" id="ARBA00022448"/>
    </source>
</evidence>
<keyword evidence="5 7" id="KW-1133">Transmembrane helix</keyword>
<dbReference type="SUPFAM" id="SSF116726">
    <property type="entry name" value="TrkA C-terminal domain-like"/>
    <property type="match status" value="2"/>
</dbReference>
<protein>
    <submittedName>
        <fullName evidence="9">SLC13 family permease</fullName>
    </submittedName>
</protein>
<dbReference type="InterPro" id="IPR036721">
    <property type="entry name" value="RCK_C_sf"/>
</dbReference>
<dbReference type="RefSeq" id="WP_301812800.1">
    <property type="nucleotide sequence ID" value="NZ_JAUJZH010000017.1"/>
</dbReference>
<dbReference type="InterPro" id="IPR004680">
    <property type="entry name" value="Cit_transptr-like_dom"/>
</dbReference>
<evidence type="ECO:0000256" key="3">
    <source>
        <dbReference type="ARBA" id="ARBA00022692"/>
    </source>
</evidence>
<feature type="transmembrane region" description="Helical" evidence="7">
    <location>
        <begin position="419"/>
        <end position="450"/>
    </location>
</feature>
<feature type="transmembrane region" description="Helical" evidence="7">
    <location>
        <begin position="585"/>
        <end position="605"/>
    </location>
</feature>
<dbReference type="Proteomes" id="UP001169027">
    <property type="component" value="Unassembled WGS sequence"/>
</dbReference>
<evidence type="ECO:0000256" key="7">
    <source>
        <dbReference type="SAM" id="Phobius"/>
    </source>
</evidence>
<feature type="transmembrane region" description="Helical" evidence="7">
    <location>
        <begin position="28"/>
        <end position="45"/>
    </location>
</feature>
<proteinExistence type="predicted"/>
<feature type="transmembrane region" description="Helical" evidence="7">
    <location>
        <begin position="131"/>
        <end position="153"/>
    </location>
</feature>
<feature type="transmembrane region" description="Helical" evidence="7">
    <location>
        <begin position="57"/>
        <end position="75"/>
    </location>
</feature>
<keyword evidence="2" id="KW-0813">Transport</keyword>
<feature type="transmembrane region" description="Helical" evidence="7">
    <location>
        <begin position="544"/>
        <end position="565"/>
    </location>
</feature>
<evidence type="ECO:0000313" key="10">
    <source>
        <dbReference type="Proteomes" id="UP001169027"/>
    </source>
</evidence>
<dbReference type="Pfam" id="PF02080">
    <property type="entry name" value="TrkA_C"/>
    <property type="match status" value="2"/>
</dbReference>
<keyword evidence="3 7" id="KW-0812">Transmembrane</keyword>
<feature type="domain" description="RCK C-terminal" evidence="8">
    <location>
        <begin position="215"/>
        <end position="304"/>
    </location>
</feature>
<reference evidence="9" key="1">
    <citation type="submission" date="2023-06" db="EMBL/GenBank/DDBJ databases">
        <authorList>
            <person name="Jiang Y."/>
            <person name="Liu Q."/>
        </authorList>
    </citation>
    <scope>NUCLEOTIDE SEQUENCE</scope>
    <source>
        <strain evidence="9">CGMCC 1.12090</strain>
    </source>
</reference>
<keyword evidence="4" id="KW-0677">Repeat</keyword>
<organism evidence="9 10">
    <name type="scientific">Variovorax ginsengisoli</name>
    <dbReference type="NCBI Taxonomy" id="363844"/>
    <lineage>
        <taxon>Bacteria</taxon>
        <taxon>Pseudomonadati</taxon>
        <taxon>Pseudomonadota</taxon>
        <taxon>Betaproteobacteria</taxon>
        <taxon>Burkholderiales</taxon>
        <taxon>Comamonadaceae</taxon>
        <taxon>Variovorax</taxon>
    </lineage>
</organism>
<comment type="caution">
    <text evidence="9">The sequence shown here is derived from an EMBL/GenBank/DDBJ whole genome shotgun (WGS) entry which is preliminary data.</text>
</comment>
<evidence type="ECO:0000259" key="8">
    <source>
        <dbReference type="PROSITE" id="PS51202"/>
    </source>
</evidence>
<dbReference type="Gene3D" id="3.30.70.1450">
    <property type="entry name" value="Regulator of K+ conductance, C-terminal domain"/>
    <property type="match status" value="2"/>
</dbReference>
<dbReference type="Pfam" id="PF03600">
    <property type="entry name" value="CitMHS"/>
    <property type="match status" value="1"/>
</dbReference>
<feature type="transmembrane region" description="Helical" evidence="7">
    <location>
        <begin position="173"/>
        <end position="195"/>
    </location>
</feature>
<evidence type="ECO:0000256" key="4">
    <source>
        <dbReference type="ARBA" id="ARBA00022737"/>
    </source>
</evidence>
<dbReference type="InterPro" id="IPR051679">
    <property type="entry name" value="DASS-Related_Transporters"/>
</dbReference>
<feature type="transmembrane region" description="Helical" evidence="7">
    <location>
        <begin position="95"/>
        <end position="119"/>
    </location>
</feature>
<feature type="domain" description="RCK C-terminal" evidence="8">
    <location>
        <begin position="311"/>
        <end position="395"/>
    </location>
</feature>
<gene>
    <name evidence="9" type="ORF">Q2T77_22585</name>
</gene>
<evidence type="ECO:0000313" key="9">
    <source>
        <dbReference type="EMBL" id="MDO1535087.1"/>
    </source>
</evidence>
<dbReference type="EMBL" id="JAUKVY010000017">
    <property type="protein sequence ID" value="MDO1535087.1"/>
    <property type="molecule type" value="Genomic_DNA"/>
</dbReference>
<dbReference type="PROSITE" id="PS01271">
    <property type="entry name" value="NA_SULFATE"/>
    <property type="match status" value="1"/>
</dbReference>
<dbReference type="InterPro" id="IPR031312">
    <property type="entry name" value="Na/sul_symport_CS"/>
</dbReference>
<evidence type="ECO:0000256" key="1">
    <source>
        <dbReference type="ARBA" id="ARBA00004141"/>
    </source>
</evidence>
<feature type="transmembrane region" description="Helical" evidence="7">
    <location>
        <begin position="462"/>
        <end position="480"/>
    </location>
</feature>
<evidence type="ECO:0000256" key="5">
    <source>
        <dbReference type="ARBA" id="ARBA00022989"/>
    </source>
</evidence>
<keyword evidence="10" id="KW-1185">Reference proteome</keyword>
<dbReference type="InterPro" id="IPR006037">
    <property type="entry name" value="RCK_C"/>
</dbReference>
<sequence>MSSELVQVLALLGVAIAMFISGRPRLDAVALIMIVLLPLTGIIDMNEALAGFSDPNIVLVAALFVLGEGLVRTGVAQHVGDWLVKHGGSSETRLLALLMLAVGLMGSFMSSTAVVAIFIPIVIRIAQQTGVAAGQLLMPVSVAGLISGMMTLVATTPNLIVNSELMRHGAEGFGFFTITPIGVPVLLLAIAYMAVARRRLRGESGSTSGGRPSLNDWVDQYKLHDRAFRLAVQADSPLVGRSLEGLGLGPASDAHVIALERQHTLRREVLRVSADTEIRAGDILLLDVESKAFDVPALCERYALHKLPISGAYFTDQSRDVGMAEAVIPVDSTLVDTTGSESRLLAQHGLTVVGLRRGRVTHAHGLESARLKVGDTLLLVGPWQAIRALQTDGHDLVGLSLPQEGGALLAAPRRAPHAVFCLLLVIGLMLSGAVPNVQAAIAGCLLMGLFRCIDLDSAYRAIHWRSLILIIGMLPFSLALQRTGGIDLAADGLLALVGSYGIRPVLACLFVLCSLIGLVIANTATAVLMAPVALALAQHLDASPYPFAMMVALAASAGFMTPISSPVNTLVSTAGNYSFGDFVKIGLPLAVMVGAVSVLLVPWLLPP</sequence>
<name>A0ABT8SAQ8_9BURK</name>
<dbReference type="PANTHER" id="PTHR43652:SF1">
    <property type="entry name" value="RESPONSE REGULATOR"/>
    <property type="match status" value="1"/>
</dbReference>